<keyword evidence="1 4" id="KW-0349">Heme</keyword>
<dbReference type="Proteomes" id="UP000027920">
    <property type="component" value="Unassembled WGS sequence"/>
</dbReference>
<dbReference type="GeneID" id="25286849"/>
<dbReference type="InterPro" id="IPR001199">
    <property type="entry name" value="Cyt_B5-like_heme/steroid-bd"/>
</dbReference>
<evidence type="ECO:0000313" key="7">
    <source>
        <dbReference type="Proteomes" id="UP000027920"/>
    </source>
</evidence>
<dbReference type="Gene3D" id="3.10.120.10">
    <property type="entry name" value="Cytochrome b5-like heme/steroid binding domain"/>
    <property type="match status" value="1"/>
</dbReference>
<gene>
    <name evidence="6" type="ORF">A1O9_11954</name>
</gene>
<sequence>IGLVIDNVIYDCSQFVKEHPGGEAVIRRYAAKDCSLQFWKFHRECHLVKYGPVLQVGQVVVKVDKADPPPNLPPIIYSNSTFEYDDDW</sequence>
<dbReference type="STRING" id="1182545.A0A072NVS0"/>
<dbReference type="Pfam" id="PF00173">
    <property type="entry name" value="Cyt-b5"/>
    <property type="match status" value="1"/>
</dbReference>
<evidence type="ECO:0000313" key="6">
    <source>
        <dbReference type="EMBL" id="KEF51964.1"/>
    </source>
</evidence>
<feature type="non-terminal residue" evidence="6">
    <location>
        <position position="1"/>
    </location>
</feature>
<evidence type="ECO:0000256" key="2">
    <source>
        <dbReference type="ARBA" id="ARBA00022723"/>
    </source>
</evidence>
<evidence type="ECO:0000256" key="1">
    <source>
        <dbReference type="ARBA" id="ARBA00022617"/>
    </source>
</evidence>
<keyword evidence="7" id="KW-1185">Reference proteome</keyword>
<dbReference type="EMBL" id="AMGV01000020">
    <property type="protein sequence ID" value="KEF51964.1"/>
    <property type="molecule type" value="Genomic_DNA"/>
</dbReference>
<dbReference type="PROSITE" id="PS50255">
    <property type="entry name" value="CYTOCHROME_B5_2"/>
    <property type="match status" value="1"/>
</dbReference>
<keyword evidence="2 4" id="KW-0479">Metal-binding</keyword>
<dbReference type="GO" id="GO:0046872">
    <property type="term" value="F:metal ion binding"/>
    <property type="evidence" value="ECO:0007669"/>
    <property type="project" value="UniProtKB-UniRule"/>
</dbReference>
<protein>
    <recommendedName>
        <fullName evidence="5">Cytochrome b5 heme-binding domain-containing protein</fullName>
    </recommendedName>
</protein>
<comment type="similarity">
    <text evidence="4">Belongs to the cytochrome b5 family.</text>
</comment>
<comment type="caution">
    <text evidence="6">The sequence shown here is derived from an EMBL/GenBank/DDBJ whole genome shotgun (WGS) entry which is preliminary data.</text>
</comment>
<dbReference type="VEuPathDB" id="FungiDB:A1O9_11954"/>
<dbReference type="InterPro" id="IPR018506">
    <property type="entry name" value="Cyt_B5_heme-BS"/>
</dbReference>
<accession>A0A072NVS0</accession>
<proteinExistence type="inferred from homology"/>
<dbReference type="HOGENOM" id="CLU_161490_0_0_1"/>
<dbReference type="OrthoDB" id="4105661at2759"/>
<evidence type="ECO:0000256" key="4">
    <source>
        <dbReference type="RuleBase" id="RU362121"/>
    </source>
</evidence>
<keyword evidence="3 4" id="KW-0408">Iron</keyword>
<evidence type="ECO:0000256" key="3">
    <source>
        <dbReference type="ARBA" id="ARBA00023004"/>
    </source>
</evidence>
<dbReference type="SMART" id="SM01117">
    <property type="entry name" value="Cyt-b5"/>
    <property type="match status" value="1"/>
</dbReference>
<dbReference type="GO" id="GO:0020037">
    <property type="term" value="F:heme binding"/>
    <property type="evidence" value="ECO:0007669"/>
    <property type="project" value="UniProtKB-UniRule"/>
</dbReference>
<reference evidence="6 7" key="1">
    <citation type="submission" date="2013-03" db="EMBL/GenBank/DDBJ databases">
        <title>The Genome Sequence of Exophiala aquamarina CBS 119918.</title>
        <authorList>
            <consortium name="The Broad Institute Genomics Platform"/>
            <person name="Cuomo C."/>
            <person name="de Hoog S."/>
            <person name="Gorbushina A."/>
            <person name="Walker B."/>
            <person name="Young S.K."/>
            <person name="Zeng Q."/>
            <person name="Gargeya S."/>
            <person name="Fitzgerald M."/>
            <person name="Haas B."/>
            <person name="Abouelleil A."/>
            <person name="Allen A.W."/>
            <person name="Alvarado L."/>
            <person name="Arachchi H.M."/>
            <person name="Berlin A.M."/>
            <person name="Chapman S.B."/>
            <person name="Gainer-Dewar J."/>
            <person name="Goldberg J."/>
            <person name="Griggs A."/>
            <person name="Gujja S."/>
            <person name="Hansen M."/>
            <person name="Howarth C."/>
            <person name="Imamovic A."/>
            <person name="Ireland A."/>
            <person name="Larimer J."/>
            <person name="McCowan C."/>
            <person name="Murphy C."/>
            <person name="Pearson M."/>
            <person name="Poon T.W."/>
            <person name="Priest M."/>
            <person name="Roberts A."/>
            <person name="Saif S."/>
            <person name="Shea T."/>
            <person name="Sisk P."/>
            <person name="Sykes S."/>
            <person name="Wortman J."/>
            <person name="Nusbaum C."/>
            <person name="Birren B."/>
        </authorList>
    </citation>
    <scope>NUCLEOTIDE SEQUENCE [LARGE SCALE GENOMIC DNA]</scope>
    <source>
        <strain evidence="6 7">CBS 119918</strain>
    </source>
</reference>
<dbReference type="InterPro" id="IPR036400">
    <property type="entry name" value="Cyt_B5-like_heme/steroid_sf"/>
</dbReference>
<dbReference type="AlphaFoldDB" id="A0A072NVS0"/>
<evidence type="ECO:0000259" key="5">
    <source>
        <dbReference type="PROSITE" id="PS50255"/>
    </source>
</evidence>
<organism evidence="6 7">
    <name type="scientific">Exophiala aquamarina CBS 119918</name>
    <dbReference type="NCBI Taxonomy" id="1182545"/>
    <lineage>
        <taxon>Eukaryota</taxon>
        <taxon>Fungi</taxon>
        <taxon>Dikarya</taxon>
        <taxon>Ascomycota</taxon>
        <taxon>Pezizomycotina</taxon>
        <taxon>Eurotiomycetes</taxon>
        <taxon>Chaetothyriomycetidae</taxon>
        <taxon>Chaetothyriales</taxon>
        <taxon>Herpotrichiellaceae</taxon>
        <taxon>Exophiala</taxon>
    </lineage>
</organism>
<feature type="domain" description="Cytochrome b5 heme-binding" evidence="5">
    <location>
        <begin position="1"/>
        <end position="60"/>
    </location>
</feature>
<dbReference type="RefSeq" id="XP_013254554.1">
    <property type="nucleotide sequence ID" value="XM_013399100.1"/>
</dbReference>
<dbReference type="PROSITE" id="PS00191">
    <property type="entry name" value="CYTOCHROME_B5_1"/>
    <property type="match status" value="1"/>
</dbReference>
<dbReference type="SUPFAM" id="SSF55856">
    <property type="entry name" value="Cytochrome b5-like heme/steroid binding domain"/>
    <property type="match status" value="1"/>
</dbReference>
<name>A0A072NVS0_9EURO</name>